<dbReference type="OrthoDB" id="495728at2"/>
<evidence type="ECO:0000256" key="1">
    <source>
        <dbReference type="ARBA" id="ARBA00004924"/>
    </source>
</evidence>
<dbReference type="Gene3D" id="6.10.250.3370">
    <property type="match status" value="1"/>
</dbReference>
<protein>
    <submittedName>
        <fullName evidence="6">IucA/IucC family siderophore biosynthesis protein</fullName>
    </submittedName>
</protein>
<name>A0A5P2WE58_9ACTN</name>
<dbReference type="Proteomes" id="UP000325763">
    <property type="component" value="Chromosome"/>
</dbReference>
<dbReference type="KEGG" id="snq:CP978_26765"/>
<feature type="compositionally biased region" description="Pro residues" evidence="3">
    <location>
        <begin position="58"/>
        <end position="73"/>
    </location>
</feature>
<evidence type="ECO:0000259" key="5">
    <source>
        <dbReference type="Pfam" id="PF06276"/>
    </source>
</evidence>
<feature type="domain" description="Aerobactin siderophore biosynthesis IucA/IucC N-terminal" evidence="4">
    <location>
        <begin position="215"/>
        <end position="402"/>
    </location>
</feature>
<dbReference type="InterPro" id="IPR022770">
    <property type="entry name" value="IucA/IucC-like_C"/>
</dbReference>
<evidence type="ECO:0000256" key="2">
    <source>
        <dbReference type="ARBA" id="ARBA00007832"/>
    </source>
</evidence>
<gene>
    <name evidence="6" type="ORF">CP978_26765</name>
</gene>
<evidence type="ECO:0000259" key="4">
    <source>
        <dbReference type="Pfam" id="PF04183"/>
    </source>
</evidence>
<dbReference type="GO" id="GO:0019290">
    <property type="term" value="P:siderophore biosynthetic process"/>
    <property type="evidence" value="ECO:0007669"/>
    <property type="project" value="InterPro"/>
</dbReference>
<dbReference type="InterPro" id="IPR037455">
    <property type="entry name" value="LucA/IucC-like"/>
</dbReference>
<dbReference type="AlphaFoldDB" id="A0A5P2WE58"/>
<dbReference type="PANTHER" id="PTHR34384">
    <property type="entry name" value="L-2,3-DIAMINOPROPANOATE--CITRATE LIGASE"/>
    <property type="match status" value="1"/>
</dbReference>
<dbReference type="PANTHER" id="PTHR34384:SF5">
    <property type="entry name" value="L-2,3-DIAMINOPROPANOATE--CITRATE LIGASE"/>
    <property type="match status" value="1"/>
</dbReference>
<comment type="similarity">
    <text evidence="2">Belongs to the IucA/IucC family.</text>
</comment>
<dbReference type="Pfam" id="PF04183">
    <property type="entry name" value="IucA_IucC"/>
    <property type="match status" value="1"/>
</dbReference>
<proteinExistence type="inferred from homology"/>
<comment type="pathway">
    <text evidence="1">Siderophore biosynthesis.</text>
</comment>
<dbReference type="EMBL" id="CP023747">
    <property type="protein sequence ID" value="QEV41679.1"/>
    <property type="molecule type" value="Genomic_DNA"/>
</dbReference>
<sequence>MSVEGRRPRSGARGGSSPPSDADARGDPSPGSGVRGGPPRWRSTATLAPPAVVSPTTVPSPLPRRNPTVPPSPCAVAEEQLAGELDSVRPALSAPYATALPGARSAVLSRLWRALAHEPLPWIARRETSGGELTLHLTDGRRLHGPRADPYATAAYVDEVRLGTRAYDRAGDLMRALGVPHGTEFAGELDHGTASLALSRADQPQDAAEPVTDWAWEQRVVDGHPYHPNCRSRQGFSVAEQLAYGPEHRQVVRLGLVPVEDALVRGDWPAWLWDGGRPLIPVHPWQRAHVLGVPASEGPAAHPLMSLRTLALAADGPHVKTALSARLTSSVRNISVRSVETSRTVSDFVQSVVTRTGAPLYVTRTLGAVSAHSPDLGAVLRESPAVHADPAAGERVVPVAALPLTGLPSSPEWLAGFARLALTAGLGLLEAGVALEAHGQNLLVVLSSTGAPRRLVYRDLADIRVSPARLARHGLRAPELAARMVTDDETTLRRKLFGSLVAGALAATAGSAPALRAALEAAVRDLPHGPDLAALCRESLPAKALTLMRLTPRRSGDLWARLPNPLVPQGDSYAP</sequence>
<accession>A0A5P2WE58</accession>
<feature type="domain" description="Aerobactin siderophore biosynthesis IucA/IucC-like C-terminal" evidence="5">
    <location>
        <begin position="412"/>
        <end position="556"/>
    </location>
</feature>
<feature type="region of interest" description="Disordered" evidence="3">
    <location>
        <begin position="1"/>
        <end position="73"/>
    </location>
</feature>
<dbReference type="Gene3D" id="1.10.510.40">
    <property type="match status" value="1"/>
</dbReference>
<evidence type="ECO:0000313" key="6">
    <source>
        <dbReference type="EMBL" id="QEV41679.1"/>
    </source>
</evidence>
<evidence type="ECO:0000313" key="7">
    <source>
        <dbReference type="Proteomes" id="UP000325763"/>
    </source>
</evidence>
<feature type="compositionally biased region" description="Low complexity" evidence="3">
    <location>
        <begin position="27"/>
        <end position="57"/>
    </location>
</feature>
<evidence type="ECO:0000256" key="3">
    <source>
        <dbReference type="SAM" id="MobiDB-lite"/>
    </source>
</evidence>
<dbReference type="GO" id="GO:0016881">
    <property type="term" value="F:acid-amino acid ligase activity"/>
    <property type="evidence" value="ECO:0007669"/>
    <property type="project" value="UniProtKB-ARBA"/>
</dbReference>
<dbReference type="InterPro" id="IPR007310">
    <property type="entry name" value="Aerobactin_biosyn_IucA/IucC_N"/>
</dbReference>
<organism evidence="6 7">
    <name type="scientific">Streptomyces nodosus</name>
    <dbReference type="NCBI Taxonomy" id="40318"/>
    <lineage>
        <taxon>Bacteria</taxon>
        <taxon>Bacillati</taxon>
        <taxon>Actinomycetota</taxon>
        <taxon>Actinomycetes</taxon>
        <taxon>Kitasatosporales</taxon>
        <taxon>Streptomycetaceae</taxon>
        <taxon>Streptomyces</taxon>
    </lineage>
</organism>
<reference evidence="6 7" key="1">
    <citation type="submission" date="2017-09" db="EMBL/GenBank/DDBJ databases">
        <title>Streptomyces genome completion.</title>
        <authorList>
            <person name="Lee N."/>
            <person name="Cho B.-K."/>
        </authorList>
    </citation>
    <scope>NUCLEOTIDE SEQUENCE [LARGE SCALE GENOMIC DNA]</scope>
    <source>
        <strain evidence="6 7">ATCC 14899</strain>
    </source>
</reference>
<dbReference type="Pfam" id="PF06276">
    <property type="entry name" value="FhuF"/>
    <property type="match status" value="1"/>
</dbReference>